<evidence type="ECO:0008006" key="13">
    <source>
        <dbReference type="Google" id="ProtNLM"/>
    </source>
</evidence>
<evidence type="ECO:0000259" key="10">
    <source>
        <dbReference type="PROSITE" id="PS50110"/>
    </source>
</evidence>
<keyword evidence="7" id="KW-0804">Transcription</keyword>
<gene>
    <name evidence="11" type="ORF">CBF35_08260</name>
</gene>
<dbReference type="Proteomes" id="UP000287239">
    <property type="component" value="Unassembled WGS sequence"/>
</dbReference>
<dbReference type="PANTHER" id="PTHR42713">
    <property type="entry name" value="HISTIDINE KINASE-RELATED"/>
    <property type="match status" value="1"/>
</dbReference>
<dbReference type="GO" id="GO:0043565">
    <property type="term" value="F:sequence-specific DNA binding"/>
    <property type="evidence" value="ECO:0007669"/>
    <property type="project" value="InterPro"/>
</dbReference>
<dbReference type="SUPFAM" id="SSF46689">
    <property type="entry name" value="Homeodomain-like"/>
    <property type="match status" value="2"/>
</dbReference>
<dbReference type="SUPFAM" id="SSF52172">
    <property type="entry name" value="CheY-like"/>
    <property type="match status" value="1"/>
</dbReference>
<dbReference type="GO" id="GO:0003700">
    <property type="term" value="F:DNA-binding transcription factor activity"/>
    <property type="evidence" value="ECO:0007669"/>
    <property type="project" value="InterPro"/>
</dbReference>
<dbReference type="Pfam" id="PF17853">
    <property type="entry name" value="GGDEF_2"/>
    <property type="match status" value="1"/>
</dbReference>
<dbReference type="InterPro" id="IPR009057">
    <property type="entry name" value="Homeodomain-like_sf"/>
</dbReference>
<dbReference type="Pfam" id="PF12833">
    <property type="entry name" value="HTH_18"/>
    <property type="match status" value="1"/>
</dbReference>
<dbReference type="AlphaFoldDB" id="A0A429ZNB7"/>
<evidence type="ECO:0000313" key="11">
    <source>
        <dbReference type="EMBL" id="RST95168.1"/>
    </source>
</evidence>
<reference evidence="11 12" key="1">
    <citation type="submission" date="2017-05" db="EMBL/GenBank/DDBJ databases">
        <title>Vagococcus spp. assemblies.</title>
        <authorList>
            <person name="Gulvik C.A."/>
        </authorList>
    </citation>
    <scope>NUCLEOTIDE SEQUENCE [LARGE SCALE GENOMIC DNA]</scope>
    <source>
        <strain evidence="11 12">NCFB 2777</strain>
    </source>
</reference>
<dbReference type="InterPro" id="IPR051552">
    <property type="entry name" value="HptR"/>
</dbReference>
<dbReference type="CDD" id="cd17536">
    <property type="entry name" value="REC_YesN-like"/>
    <property type="match status" value="1"/>
</dbReference>
<keyword evidence="6" id="KW-0238">DNA-binding</keyword>
<proteinExistence type="predicted"/>
<evidence type="ECO:0000256" key="2">
    <source>
        <dbReference type="ARBA" id="ARBA00022490"/>
    </source>
</evidence>
<evidence type="ECO:0000256" key="1">
    <source>
        <dbReference type="ARBA" id="ARBA00004496"/>
    </source>
</evidence>
<sequence length="487" mass="56198">MVYNALLVDDEYMILSGLQKIIDWSEYHIEIVGTAANGQAALEFLENQPVDIVITDVTMPIMSGIEFVKEAKKRKYDFHFIVLSGYEEFDYVRESLVLGAENYLLKPINKEELSHNLKCITEKLAAEVVKVEKEQLFFMSVLEKWLTGELEQVELARWLEEWGYQKQGNYYQVLIVTGESQVKESLKTIFKEYQQPLLLVKDEELILIFNGSLQQSQLMLRKIREELNGSSHDLALGEIVQGSSQVPSSYEHAQDFLALINFYQNDEELASQIKADNSQLVSQGFAYSFTEFQEVLALGQLIDIKKEINHLFKEMSQVGLAPQNVTPIIFFILTDVLRRFKQEETLDHQGLLAEIAEEIDFHSLKKLVHQKLSSLENEQQRVAVSSNVQKVLEIIHQEVQKDLSLKEVSERLHLNAMYLGQLFKKEMGVSFSKYLNEYRITKAKELLTHSELNINEISAQVGYTSSGYFYKNFKKMTGQSPKEYRQI</sequence>
<comment type="caution">
    <text evidence="11">The sequence shown here is derived from an EMBL/GenBank/DDBJ whole genome shotgun (WGS) entry which is preliminary data.</text>
</comment>
<evidence type="ECO:0000259" key="9">
    <source>
        <dbReference type="PROSITE" id="PS01124"/>
    </source>
</evidence>
<evidence type="ECO:0000256" key="3">
    <source>
        <dbReference type="ARBA" id="ARBA00022553"/>
    </source>
</evidence>
<evidence type="ECO:0000256" key="8">
    <source>
        <dbReference type="PROSITE-ProRule" id="PRU00169"/>
    </source>
</evidence>
<name>A0A429ZNB7_9ENTE</name>
<dbReference type="GeneID" id="98568360"/>
<dbReference type="Gene3D" id="1.10.10.60">
    <property type="entry name" value="Homeodomain-like"/>
    <property type="match status" value="2"/>
</dbReference>
<organism evidence="11 12">
    <name type="scientific">Vagococcus salmoninarum</name>
    <dbReference type="NCBI Taxonomy" id="2739"/>
    <lineage>
        <taxon>Bacteria</taxon>
        <taxon>Bacillati</taxon>
        <taxon>Bacillota</taxon>
        <taxon>Bacilli</taxon>
        <taxon>Lactobacillales</taxon>
        <taxon>Enterococcaceae</taxon>
        <taxon>Vagococcus</taxon>
    </lineage>
</organism>
<evidence type="ECO:0000256" key="7">
    <source>
        <dbReference type="ARBA" id="ARBA00023163"/>
    </source>
</evidence>
<keyword evidence="5" id="KW-0805">Transcription regulation</keyword>
<feature type="modified residue" description="4-aspartylphosphate" evidence="8">
    <location>
        <position position="56"/>
    </location>
</feature>
<dbReference type="PANTHER" id="PTHR42713:SF3">
    <property type="entry name" value="TRANSCRIPTIONAL REGULATORY PROTEIN HPTR"/>
    <property type="match status" value="1"/>
</dbReference>
<feature type="domain" description="Response regulatory" evidence="10">
    <location>
        <begin position="4"/>
        <end position="121"/>
    </location>
</feature>
<dbReference type="PROSITE" id="PS50110">
    <property type="entry name" value="RESPONSE_REGULATORY"/>
    <property type="match status" value="1"/>
</dbReference>
<dbReference type="InterPro" id="IPR011006">
    <property type="entry name" value="CheY-like_superfamily"/>
</dbReference>
<dbReference type="InterPro" id="IPR020449">
    <property type="entry name" value="Tscrpt_reg_AraC-type_HTH"/>
</dbReference>
<dbReference type="PROSITE" id="PS00041">
    <property type="entry name" value="HTH_ARAC_FAMILY_1"/>
    <property type="match status" value="1"/>
</dbReference>
<dbReference type="PROSITE" id="PS01124">
    <property type="entry name" value="HTH_ARAC_FAMILY_2"/>
    <property type="match status" value="1"/>
</dbReference>
<dbReference type="PRINTS" id="PR00032">
    <property type="entry name" value="HTHARAC"/>
</dbReference>
<dbReference type="GO" id="GO:0005737">
    <property type="term" value="C:cytoplasm"/>
    <property type="evidence" value="ECO:0007669"/>
    <property type="project" value="UniProtKB-SubCell"/>
</dbReference>
<keyword evidence="4" id="KW-0902">Two-component regulatory system</keyword>
<keyword evidence="2" id="KW-0963">Cytoplasm</keyword>
<comment type="subcellular location">
    <subcellularLocation>
        <location evidence="1">Cytoplasm</location>
    </subcellularLocation>
</comment>
<keyword evidence="12" id="KW-1185">Reference proteome</keyword>
<evidence type="ECO:0000256" key="4">
    <source>
        <dbReference type="ARBA" id="ARBA00023012"/>
    </source>
</evidence>
<dbReference type="InterPro" id="IPR018060">
    <property type="entry name" value="HTH_AraC"/>
</dbReference>
<dbReference type="EMBL" id="NGJU01000011">
    <property type="protein sequence ID" value="RST95168.1"/>
    <property type="molecule type" value="Genomic_DNA"/>
</dbReference>
<dbReference type="Pfam" id="PF00072">
    <property type="entry name" value="Response_reg"/>
    <property type="match status" value="1"/>
</dbReference>
<dbReference type="RefSeq" id="WP_126779992.1">
    <property type="nucleotide sequence ID" value="NZ_NGJU01000011.1"/>
</dbReference>
<dbReference type="OrthoDB" id="342399at2"/>
<keyword evidence="3 8" id="KW-0597">Phosphoprotein</keyword>
<accession>A0A429ZNB7</accession>
<evidence type="ECO:0000313" key="12">
    <source>
        <dbReference type="Proteomes" id="UP000287239"/>
    </source>
</evidence>
<evidence type="ECO:0000256" key="5">
    <source>
        <dbReference type="ARBA" id="ARBA00023015"/>
    </source>
</evidence>
<dbReference type="Gene3D" id="3.40.50.2300">
    <property type="match status" value="1"/>
</dbReference>
<dbReference type="InterPro" id="IPR018062">
    <property type="entry name" value="HTH_AraC-typ_CS"/>
</dbReference>
<feature type="domain" description="HTH araC/xylS-type" evidence="9">
    <location>
        <begin position="389"/>
        <end position="487"/>
    </location>
</feature>
<protein>
    <recommendedName>
        <fullName evidence="13">DNA-binding response regulator</fullName>
    </recommendedName>
</protein>
<dbReference type="SMART" id="SM00448">
    <property type="entry name" value="REC"/>
    <property type="match status" value="1"/>
</dbReference>
<dbReference type="SMART" id="SM00342">
    <property type="entry name" value="HTH_ARAC"/>
    <property type="match status" value="1"/>
</dbReference>
<dbReference type="GO" id="GO:0000160">
    <property type="term" value="P:phosphorelay signal transduction system"/>
    <property type="evidence" value="ECO:0007669"/>
    <property type="project" value="UniProtKB-KW"/>
</dbReference>
<dbReference type="InterPro" id="IPR041522">
    <property type="entry name" value="CdaR_GGDEF"/>
</dbReference>
<evidence type="ECO:0000256" key="6">
    <source>
        <dbReference type="ARBA" id="ARBA00023125"/>
    </source>
</evidence>
<dbReference type="InterPro" id="IPR001789">
    <property type="entry name" value="Sig_transdc_resp-reg_receiver"/>
</dbReference>